<feature type="region of interest" description="Disordered" evidence="7">
    <location>
        <begin position="377"/>
        <end position="398"/>
    </location>
</feature>
<sequence>MRSSGRPASGCRFRPGAVVKAPKEAQHGRLSALVLRRRWAVLVATLCVALAAVWWGGSAHEHLTAGGEAPASAESMRAKRILERDFGSAAPDVVLIARARLTVDSPGSAAAARRVEAGLRANPAVASVQSYWSTTSAALRSRDGRSALILVQLDGEDAHTTRIADRLVPQVTGHQGELTVSATGEAALRAQVGRQVEKDQVFAELLALPVTALMLLFAFRSAIAAVLPVLVGTLAVTITAAVLRFATLFTPVSVFASSISYALGFALAVDYSLFIISRFREELDNGHSVEDSLRATMSTAGRAVAFSAATVATSLAALFIFPLPILRSIALGGITVTVSAAALSLLLLPAALCLLGRRTHRFDLFASLRRGRATRTGTMTRAGTNDEDTPRSADGPTGMERGTWGRIAALVMRRPAVVSLALTAGLAVMASPFTRVEFGMFDDRLFPITSEIGRSGQALRQDFTDGGVASPTTVVLPGFNPTAAARRLDRYARAVSAVPRVRRVETATGSYQKGSRVREAGPASASYAGRRGAWLSVTTDCEPFSAQARRVALAVRALPAPGPALVGGPGAVLADMHQSIADRLRQACALIVAAMTILVLALTRRPVLALKAVMLNALSLSATFGALVFVFQDDHFAGLLGGFTTTGTTDIQMPVLIFCIAFGLSMDYEVFLLARICEEYRRLPDTAHAVIAGLDRTAGLFTWAAVIFATVMAALATSDLVLLKVIGVGLALAVVLDATVIRGLLVPAVMAVAGRANWWTLGGTVVEAGVPARRLPHGAPGRTTEPQLPPARDAASTPGPEMPKGERP</sequence>
<name>A0ABW4PN04_9ACTN</name>
<dbReference type="RefSeq" id="WP_380901831.1">
    <property type="nucleotide sequence ID" value="NZ_JBHUFU010000011.1"/>
</dbReference>
<comment type="subcellular location">
    <subcellularLocation>
        <location evidence="1">Cell membrane</location>
        <topology evidence="1">Multi-pass membrane protein</topology>
    </subcellularLocation>
</comment>
<dbReference type="PANTHER" id="PTHR33406">
    <property type="entry name" value="MEMBRANE PROTEIN MJ1562-RELATED"/>
    <property type="match status" value="1"/>
</dbReference>
<evidence type="ECO:0000256" key="8">
    <source>
        <dbReference type="SAM" id="Phobius"/>
    </source>
</evidence>
<feature type="transmembrane region" description="Helical" evidence="8">
    <location>
        <begin position="722"/>
        <end position="745"/>
    </location>
</feature>
<keyword evidence="4 8" id="KW-0812">Transmembrane</keyword>
<comment type="caution">
    <text evidence="10">The sequence shown here is derived from an EMBL/GenBank/DDBJ whole genome shotgun (WGS) entry which is preliminary data.</text>
</comment>
<evidence type="ECO:0000259" key="9">
    <source>
        <dbReference type="PROSITE" id="PS50156"/>
    </source>
</evidence>
<feature type="transmembrane region" description="Helical" evidence="8">
    <location>
        <begin position="698"/>
        <end position="716"/>
    </location>
</feature>
<evidence type="ECO:0000256" key="1">
    <source>
        <dbReference type="ARBA" id="ARBA00004651"/>
    </source>
</evidence>
<protein>
    <submittedName>
        <fullName evidence="10">MMPL family transporter</fullName>
    </submittedName>
</protein>
<dbReference type="InterPro" id="IPR000731">
    <property type="entry name" value="SSD"/>
</dbReference>
<evidence type="ECO:0000313" key="11">
    <source>
        <dbReference type="Proteomes" id="UP001597365"/>
    </source>
</evidence>
<keyword evidence="3" id="KW-1003">Cell membrane</keyword>
<dbReference type="PANTHER" id="PTHR33406:SF11">
    <property type="entry name" value="MEMBRANE PROTEIN SCO6666-RELATED"/>
    <property type="match status" value="1"/>
</dbReference>
<dbReference type="PROSITE" id="PS50156">
    <property type="entry name" value="SSD"/>
    <property type="match status" value="1"/>
</dbReference>
<feature type="transmembrane region" description="Helical" evidence="8">
    <location>
        <begin position="651"/>
        <end position="677"/>
    </location>
</feature>
<feature type="transmembrane region" description="Helical" evidence="8">
    <location>
        <begin position="416"/>
        <end position="434"/>
    </location>
</feature>
<evidence type="ECO:0000256" key="7">
    <source>
        <dbReference type="SAM" id="MobiDB-lite"/>
    </source>
</evidence>
<keyword evidence="6 8" id="KW-0472">Membrane</keyword>
<feature type="transmembrane region" description="Helical" evidence="8">
    <location>
        <begin position="252"/>
        <end position="276"/>
    </location>
</feature>
<dbReference type="InterPro" id="IPR050545">
    <property type="entry name" value="Mycobact_MmpL"/>
</dbReference>
<feature type="transmembrane region" description="Helical" evidence="8">
    <location>
        <begin position="201"/>
        <end position="219"/>
    </location>
</feature>
<dbReference type="SUPFAM" id="SSF82866">
    <property type="entry name" value="Multidrug efflux transporter AcrB transmembrane domain"/>
    <property type="match status" value="2"/>
</dbReference>
<feature type="transmembrane region" description="Helical" evidence="8">
    <location>
        <begin position="226"/>
        <end position="246"/>
    </location>
</feature>
<reference evidence="11" key="1">
    <citation type="journal article" date="2019" name="Int. J. Syst. Evol. Microbiol.">
        <title>The Global Catalogue of Microorganisms (GCM) 10K type strain sequencing project: providing services to taxonomists for standard genome sequencing and annotation.</title>
        <authorList>
            <consortium name="The Broad Institute Genomics Platform"/>
            <consortium name="The Broad Institute Genome Sequencing Center for Infectious Disease"/>
            <person name="Wu L."/>
            <person name="Ma J."/>
        </authorList>
    </citation>
    <scope>NUCLEOTIDE SEQUENCE [LARGE SCALE GENOMIC DNA]</scope>
    <source>
        <strain evidence="11">CGMCC 4.7455</strain>
    </source>
</reference>
<organism evidence="10 11">
    <name type="scientific">Streptomyces desertarenae</name>
    <dbReference type="NCBI Taxonomy" id="2666184"/>
    <lineage>
        <taxon>Bacteria</taxon>
        <taxon>Bacillati</taxon>
        <taxon>Actinomycetota</taxon>
        <taxon>Actinomycetes</taxon>
        <taxon>Kitasatosporales</taxon>
        <taxon>Streptomycetaceae</taxon>
        <taxon>Streptomyces</taxon>
    </lineage>
</organism>
<keyword evidence="5 8" id="KW-1133">Transmembrane helix</keyword>
<dbReference type="Proteomes" id="UP001597365">
    <property type="component" value="Unassembled WGS sequence"/>
</dbReference>
<feature type="domain" description="SSD" evidence="9">
    <location>
        <begin position="230"/>
        <end position="354"/>
    </location>
</feature>
<feature type="transmembrane region" description="Helical" evidence="8">
    <location>
        <begin position="303"/>
        <end position="323"/>
    </location>
</feature>
<gene>
    <name evidence="10" type="ORF">ACFSJS_18680</name>
</gene>
<evidence type="ECO:0000313" key="10">
    <source>
        <dbReference type="EMBL" id="MFD1831669.1"/>
    </source>
</evidence>
<dbReference type="EMBL" id="JBHUFU010000011">
    <property type="protein sequence ID" value="MFD1831669.1"/>
    <property type="molecule type" value="Genomic_DNA"/>
</dbReference>
<proteinExistence type="inferred from homology"/>
<feature type="transmembrane region" description="Helical" evidence="8">
    <location>
        <begin position="39"/>
        <end position="57"/>
    </location>
</feature>
<feature type="transmembrane region" description="Helical" evidence="8">
    <location>
        <begin position="329"/>
        <end position="355"/>
    </location>
</feature>
<feature type="transmembrane region" description="Helical" evidence="8">
    <location>
        <begin position="609"/>
        <end position="631"/>
    </location>
</feature>
<accession>A0ABW4PN04</accession>
<evidence type="ECO:0000256" key="4">
    <source>
        <dbReference type="ARBA" id="ARBA00022692"/>
    </source>
</evidence>
<evidence type="ECO:0000256" key="3">
    <source>
        <dbReference type="ARBA" id="ARBA00022475"/>
    </source>
</evidence>
<evidence type="ECO:0000256" key="6">
    <source>
        <dbReference type="ARBA" id="ARBA00023136"/>
    </source>
</evidence>
<evidence type="ECO:0000256" key="5">
    <source>
        <dbReference type="ARBA" id="ARBA00022989"/>
    </source>
</evidence>
<comment type="similarity">
    <text evidence="2">Belongs to the resistance-nodulation-cell division (RND) (TC 2.A.6) family. MmpL subfamily.</text>
</comment>
<dbReference type="Gene3D" id="1.20.1640.10">
    <property type="entry name" value="Multidrug efflux transporter AcrB transmembrane domain"/>
    <property type="match status" value="2"/>
</dbReference>
<keyword evidence="11" id="KW-1185">Reference proteome</keyword>
<evidence type="ECO:0000256" key="2">
    <source>
        <dbReference type="ARBA" id="ARBA00010157"/>
    </source>
</evidence>
<dbReference type="Pfam" id="PF03176">
    <property type="entry name" value="MMPL"/>
    <property type="match status" value="2"/>
</dbReference>
<feature type="transmembrane region" description="Helical" evidence="8">
    <location>
        <begin position="584"/>
        <end position="602"/>
    </location>
</feature>
<feature type="region of interest" description="Disordered" evidence="7">
    <location>
        <begin position="773"/>
        <end position="808"/>
    </location>
</feature>
<dbReference type="InterPro" id="IPR004869">
    <property type="entry name" value="MMPL_dom"/>
</dbReference>